<dbReference type="Proteomes" id="UP000076738">
    <property type="component" value="Unassembled WGS sequence"/>
</dbReference>
<keyword evidence="2" id="KW-0472">Membrane</keyword>
<reference evidence="3 4" key="1">
    <citation type="journal article" date="2016" name="Mol. Biol. Evol.">
        <title>Comparative Genomics of Early-Diverging Mushroom-Forming Fungi Provides Insights into the Origins of Lignocellulose Decay Capabilities.</title>
        <authorList>
            <person name="Nagy L.G."/>
            <person name="Riley R."/>
            <person name="Tritt A."/>
            <person name="Adam C."/>
            <person name="Daum C."/>
            <person name="Floudas D."/>
            <person name="Sun H."/>
            <person name="Yadav J.S."/>
            <person name="Pangilinan J."/>
            <person name="Larsson K.H."/>
            <person name="Matsuura K."/>
            <person name="Barry K."/>
            <person name="Labutti K."/>
            <person name="Kuo R."/>
            <person name="Ohm R.A."/>
            <person name="Bhattacharya S.S."/>
            <person name="Shirouzu T."/>
            <person name="Yoshinaga Y."/>
            <person name="Martin F.M."/>
            <person name="Grigoriev I.V."/>
            <person name="Hibbett D.S."/>
        </authorList>
    </citation>
    <scope>NUCLEOTIDE SEQUENCE [LARGE SCALE GENOMIC DNA]</scope>
    <source>
        <strain evidence="3 4">TUFC12733</strain>
    </source>
</reference>
<name>A0A167J1D7_CALVF</name>
<proteinExistence type="predicted"/>
<evidence type="ECO:0000256" key="2">
    <source>
        <dbReference type="SAM" id="Phobius"/>
    </source>
</evidence>
<keyword evidence="2" id="KW-1133">Transmembrane helix</keyword>
<evidence type="ECO:0000313" key="4">
    <source>
        <dbReference type="Proteomes" id="UP000076738"/>
    </source>
</evidence>
<protein>
    <submittedName>
        <fullName evidence="3">Uncharacterized protein</fullName>
    </submittedName>
</protein>
<keyword evidence="2" id="KW-0812">Transmembrane</keyword>
<evidence type="ECO:0000256" key="1">
    <source>
        <dbReference type="SAM" id="MobiDB-lite"/>
    </source>
</evidence>
<keyword evidence="4" id="KW-1185">Reference proteome</keyword>
<feature type="compositionally biased region" description="Low complexity" evidence="1">
    <location>
        <begin position="106"/>
        <end position="135"/>
    </location>
</feature>
<accession>A0A167J1D7</accession>
<feature type="region of interest" description="Disordered" evidence="1">
    <location>
        <begin position="95"/>
        <end position="136"/>
    </location>
</feature>
<sequence>MELLLATGLPLCNIFVTVFMDIAAIAMIVARLLRPVDIRVGLLRGQHDRALLHLVHPPRSRANQRGAHHARHAQYLPPLRRLPLLPLAPLPHRLGPLRQRQHHSPTARWSSTASSTSSPTLCSSSSTSPPSEASTCPDLASRVQAYGASLRFRVPGSLMKSRGRTRLARLPSIHPWMYSLMLLCEGARVRCISRYSLLMHTYHTFYLLLWHT</sequence>
<feature type="transmembrane region" description="Helical" evidence="2">
    <location>
        <begin position="14"/>
        <end position="33"/>
    </location>
</feature>
<dbReference type="EMBL" id="KV417304">
    <property type="protein sequence ID" value="KZO93141.1"/>
    <property type="molecule type" value="Genomic_DNA"/>
</dbReference>
<evidence type="ECO:0000313" key="3">
    <source>
        <dbReference type="EMBL" id="KZO93141.1"/>
    </source>
</evidence>
<dbReference type="AlphaFoldDB" id="A0A167J1D7"/>
<gene>
    <name evidence="3" type="ORF">CALVIDRAFT_268753</name>
</gene>
<organism evidence="3 4">
    <name type="scientific">Calocera viscosa (strain TUFC12733)</name>
    <dbReference type="NCBI Taxonomy" id="1330018"/>
    <lineage>
        <taxon>Eukaryota</taxon>
        <taxon>Fungi</taxon>
        <taxon>Dikarya</taxon>
        <taxon>Basidiomycota</taxon>
        <taxon>Agaricomycotina</taxon>
        <taxon>Dacrymycetes</taxon>
        <taxon>Dacrymycetales</taxon>
        <taxon>Dacrymycetaceae</taxon>
        <taxon>Calocera</taxon>
    </lineage>
</organism>